<dbReference type="InterPro" id="IPR021315">
    <property type="entry name" value="Gap/Sap"/>
</dbReference>
<feature type="transmembrane region" description="Helical" evidence="1">
    <location>
        <begin position="6"/>
        <end position="26"/>
    </location>
</feature>
<feature type="transmembrane region" description="Helical" evidence="1">
    <location>
        <begin position="109"/>
        <end position="132"/>
    </location>
</feature>
<dbReference type="AlphaFoldDB" id="A0A7J9UR97"/>
<feature type="transmembrane region" description="Helical" evidence="1">
    <location>
        <begin position="70"/>
        <end position="88"/>
    </location>
</feature>
<accession>A0A7J9UR97</accession>
<sequence>MTLDLLLIGLAITLEPLPMSAYILILSGEWGARTGLGFVLGWVLTLVGLVVLTLVVTGGKPLATGSAPSTASLVVKILLGLCLLVLAWRTRARRGRPPAPPAWMARLDTMNLAAAMGLGFLLQPWFLVAAGVATVTAADLSNGATVLTLVGFCVLASASYLVMEAYVVLSPAAARERLDRLRSWITVHQDQIVVVVSVALGLWLIGKSSYLLVT</sequence>
<dbReference type="EMBL" id="WHPD01000115">
    <property type="protein sequence ID" value="MPV87136.1"/>
    <property type="molecule type" value="Genomic_DNA"/>
</dbReference>
<keyword evidence="1" id="KW-0472">Membrane</keyword>
<evidence type="ECO:0000256" key="1">
    <source>
        <dbReference type="SAM" id="Phobius"/>
    </source>
</evidence>
<dbReference type="RefSeq" id="WP_152229695.1">
    <property type="nucleotide sequence ID" value="NZ_BAAAOT010000001.1"/>
</dbReference>
<dbReference type="OrthoDB" id="3871948at2"/>
<keyword evidence="3" id="KW-1185">Reference proteome</keyword>
<name>A0A7J9UR97_9MICO</name>
<keyword evidence="1" id="KW-1133">Transmembrane helix</keyword>
<organism evidence="2 3">
    <name type="scientific">Georgenia ruanii</name>
    <dbReference type="NCBI Taxonomy" id="348442"/>
    <lineage>
        <taxon>Bacteria</taxon>
        <taxon>Bacillati</taxon>
        <taxon>Actinomycetota</taxon>
        <taxon>Actinomycetes</taxon>
        <taxon>Micrococcales</taxon>
        <taxon>Bogoriellaceae</taxon>
        <taxon>Georgenia</taxon>
    </lineage>
</organism>
<evidence type="ECO:0000313" key="3">
    <source>
        <dbReference type="Proteomes" id="UP000429644"/>
    </source>
</evidence>
<protein>
    <submittedName>
        <fullName evidence="2">GAP family protein</fullName>
    </submittedName>
</protein>
<feature type="transmembrane region" description="Helical" evidence="1">
    <location>
        <begin position="144"/>
        <end position="169"/>
    </location>
</feature>
<dbReference type="Proteomes" id="UP000429644">
    <property type="component" value="Unassembled WGS sequence"/>
</dbReference>
<comment type="caution">
    <text evidence="2">The sequence shown here is derived from an EMBL/GenBank/DDBJ whole genome shotgun (WGS) entry which is preliminary data.</text>
</comment>
<feature type="transmembrane region" description="Helical" evidence="1">
    <location>
        <begin position="190"/>
        <end position="213"/>
    </location>
</feature>
<reference evidence="2 3" key="1">
    <citation type="submission" date="2019-10" db="EMBL/GenBank/DDBJ databases">
        <title>Georgenia wutianyii sp. nov. and Georgenia yuyongxinii sp. nov. isolated from plateau pika (Ochotona curzoniae) in the Qinghai-Tibet plateau of China.</title>
        <authorList>
            <person name="Tian Z."/>
        </authorList>
    </citation>
    <scope>NUCLEOTIDE SEQUENCE [LARGE SCALE GENOMIC DNA]</scope>
    <source>
        <strain evidence="2 3">JCM 15130</strain>
    </source>
</reference>
<feature type="transmembrane region" description="Helical" evidence="1">
    <location>
        <begin position="38"/>
        <end position="58"/>
    </location>
</feature>
<proteinExistence type="predicted"/>
<dbReference type="Pfam" id="PF11139">
    <property type="entry name" value="SfLAP"/>
    <property type="match status" value="1"/>
</dbReference>
<evidence type="ECO:0000313" key="2">
    <source>
        <dbReference type="EMBL" id="MPV87136.1"/>
    </source>
</evidence>
<gene>
    <name evidence="2" type="ORF">GB882_00530</name>
</gene>
<keyword evidence="1" id="KW-0812">Transmembrane</keyword>